<accession>B0T5S3</accession>
<dbReference type="EMBL" id="CP000927">
    <property type="protein sequence ID" value="ABZ71081.1"/>
    <property type="molecule type" value="Genomic_DNA"/>
</dbReference>
<sequence precursor="true">MKPFNIAVAAVVVLAGPATLAAAAPRAQPSATARLSGDSVALGVGYGWGRGVLSFQGRNTPFTLTGVTLIEAGADRIDGEAEIYNLKRVEDFPGLYAVAGRSGAFVTMGGGTAVLRNAKGVEIRLRTQSQGLKIALAAGGVNIALR</sequence>
<keyword evidence="1" id="KW-0732">Signal</keyword>
<dbReference type="STRING" id="366602.Caul_1952"/>
<reference evidence="2" key="1">
    <citation type="submission" date="2008-01" db="EMBL/GenBank/DDBJ databases">
        <title>Complete sequence of chromosome of Caulobacter sp. K31.</title>
        <authorList>
            <consortium name="US DOE Joint Genome Institute"/>
            <person name="Copeland A."/>
            <person name="Lucas S."/>
            <person name="Lapidus A."/>
            <person name="Barry K."/>
            <person name="Glavina del Rio T."/>
            <person name="Dalin E."/>
            <person name="Tice H."/>
            <person name="Pitluck S."/>
            <person name="Bruce D."/>
            <person name="Goodwin L."/>
            <person name="Thompson L.S."/>
            <person name="Brettin T."/>
            <person name="Detter J.C."/>
            <person name="Han C."/>
            <person name="Schmutz J."/>
            <person name="Larimer F."/>
            <person name="Land M."/>
            <person name="Hauser L."/>
            <person name="Kyrpides N."/>
            <person name="Kim E."/>
            <person name="Stephens C."/>
            <person name="Richardson P."/>
        </authorList>
    </citation>
    <scope>NUCLEOTIDE SEQUENCE [LARGE SCALE GENOMIC DNA]</scope>
    <source>
        <strain evidence="2">K31</strain>
    </source>
</reference>
<feature type="signal peptide" evidence="1">
    <location>
        <begin position="1"/>
        <end position="23"/>
    </location>
</feature>
<evidence type="ECO:0000313" key="2">
    <source>
        <dbReference type="EMBL" id="ABZ71081.1"/>
    </source>
</evidence>
<gene>
    <name evidence="2" type="ordered locus">Caul_1952</name>
</gene>
<dbReference type="AlphaFoldDB" id="B0T5S3"/>
<evidence type="ECO:0000256" key="1">
    <source>
        <dbReference type="SAM" id="SignalP"/>
    </source>
</evidence>
<dbReference type="HOGENOM" id="CLU_1728054_0_0_5"/>
<name>B0T5S3_CAUSK</name>
<feature type="chain" id="PRO_5002756026" description="DUF1134 domain-containing protein" evidence="1">
    <location>
        <begin position="24"/>
        <end position="146"/>
    </location>
</feature>
<evidence type="ECO:0008006" key="3">
    <source>
        <dbReference type="Google" id="ProtNLM"/>
    </source>
</evidence>
<protein>
    <recommendedName>
        <fullName evidence="3">DUF1134 domain-containing protein</fullName>
    </recommendedName>
</protein>
<proteinExistence type="predicted"/>
<organism evidence="2">
    <name type="scientific">Caulobacter sp. (strain K31)</name>
    <dbReference type="NCBI Taxonomy" id="366602"/>
    <lineage>
        <taxon>Bacteria</taxon>
        <taxon>Pseudomonadati</taxon>
        <taxon>Pseudomonadota</taxon>
        <taxon>Alphaproteobacteria</taxon>
        <taxon>Caulobacterales</taxon>
        <taxon>Caulobacteraceae</taxon>
        <taxon>Caulobacter</taxon>
    </lineage>
</organism>
<dbReference type="eggNOG" id="ENOG5032ZYT">
    <property type="taxonomic scope" value="Bacteria"/>
</dbReference>
<dbReference type="OrthoDB" id="8241374at2"/>
<dbReference type="KEGG" id="cak:Caul_1952"/>